<evidence type="ECO:0008006" key="3">
    <source>
        <dbReference type="Google" id="ProtNLM"/>
    </source>
</evidence>
<evidence type="ECO:0000313" key="2">
    <source>
        <dbReference type="Proteomes" id="UP000294746"/>
    </source>
</evidence>
<gene>
    <name evidence="1" type="ORF">EDD57_10483</name>
</gene>
<comment type="caution">
    <text evidence="1">The sequence shown here is derived from an EMBL/GenBank/DDBJ whole genome shotgun (WGS) entry which is preliminary data.</text>
</comment>
<dbReference type="OrthoDB" id="1666251at2"/>
<dbReference type="Proteomes" id="UP000294746">
    <property type="component" value="Unassembled WGS sequence"/>
</dbReference>
<dbReference type="RefSeq" id="WP_131847892.1">
    <property type="nucleotide sequence ID" value="NZ_SLXV01000004.1"/>
</dbReference>
<organism evidence="1 2">
    <name type="scientific">Baia soyae</name>
    <dbReference type="NCBI Taxonomy" id="1544746"/>
    <lineage>
        <taxon>Bacteria</taxon>
        <taxon>Bacillati</taxon>
        <taxon>Bacillota</taxon>
        <taxon>Bacilli</taxon>
        <taxon>Bacillales</taxon>
        <taxon>Thermoactinomycetaceae</taxon>
        <taxon>Baia</taxon>
    </lineage>
</organism>
<name>A0A4R2S2U5_9BACL</name>
<keyword evidence="2" id="KW-1185">Reference proteome</keyword>
<reference evidence="1 2" key="1">
    <citation type="submission" date="2019-03" db="EMBL/GenBank/DDBJ databases">
        <title>Genomic Encyclopedia of Type Strains, Phase IV (KMG-IV): sequencing the most valuable type-strain genomes for metagenomic binning, comparative biology and taxonomic classification.</title>
        <authorList>
            <person name="Goeker M."/>
        </authorList>
    </citation>
    <scope>NUCLEOTIDE SEQUENCE [LARGE SCALE GENOMIC DNA]</scope>
    <source>
        <strain evidence="1 2">DSM 46831</strain>
    </source>
</reference>
<sequence>MQSSIPIAILVFNNLTYLRNTLNQLQKWVPANDVWIMDHGSTYPPLLEFYQSEKCSQYKVFKIPNTGPRHIFQSKILGLLPNYFAVTDPDLSLNENMPAGFLHILADLTDHFNVYKAGLALSIAPEPDFDETLTFPLTGATVREVEQGYWSDHLLLPPYLEGVPIYKAAIDTTFAVYNKKFARNGFFDSIRVAGIYTCKHLPWYKTNIVPEAEDEFYRMNTRWSSYNHNRRRG</sequence>
<evidence type="ECO:0000313" key="1">
    <source>
        <dbReference type="EMBL" id="TCP70104.1"/>
    </source>
</evidence>
<accession>A0A4R2S2U5</accession>
<dbReference type="AlphaFoldDB" id="A0A4R2S2U5"/>
<protein>
    <recommendedName>
        <fullName evidence="3">Glycosyl transferase family 2</fullName>
    </recommendedName>
</protein>
<dbReference type="EMBL" id="SLXV01000004">
    <property type="protein sequence ID" value="TCP70104.1"/>
    <property type="molecule type" value="Genomic_DNA"/>
</dbReference>
<proteinExistence type="predicted"/>